<dbReference type="GO" id="GO:0006032">
    <property type="term" value="P:chitin catabolic process"/>
    <property type="evidence" value="ECO:0007669"/>
    <property type="project" value="TreeGrafter"/>
</dbReference>
<dbReference type="GO" id="GO:0005975">
    <property type="term" value="P:carbohydrate metabolic process"/>
    <property type="evidence" value="ECO:0007669"/>
    <property type="project" value="InterPro"/>
</dbReference>
<dbReference type="SUPFAM" id="SSF51445">
    <property type="entry name" value="(Trans)glycosidases"/>
    <property type="match status" value="1"/>
</dbReference>
<comment type="caution">
    <text evidence="2">The sequence shown here is derived from an EMBL/GenBank/DDBJ whole genome shotgun (WGS) entry which is preliminary data.</text>
</comment>
<keyword evidence="3" id="KW-1185">Reference proteome</keyword>
<reference evidence="2" key="1">
    <citation type="submission" date="2021-06" db="EMBL/GenBank/DDBJ databases">
        <authorList>
            <person name="Kallberg Y."/>
            <person name="Tangrot J."/>
            <person name="Rosling A."/>
        </authorList>
    </citation>
    <scope>NUCLEOTIDE SEQUENCE</scope>
    <source>
        <strain evidence="2">FL966</strain>
    </source>
</reference>
<evidence type="ECO:0000313" key="2">
    <source>
        <dbReference type="EMBL" id="CAG8470330.1"/>
    </source>
</evidence>
<dbReference type="GO" id="GO:0008061">
    <property type="term" value="F:chitin binding"/>
    <property type="evidence" value="ECO:0007669"/>
    <property type="project" value="InterPro"/>
</dbReference>
<dbReference type="AlphaFoldDB" id="A0A9N8W1M5"/>
<dbReference type="InterPro" id="IPR017853">
    <property type="entry name" value="GH"/>
</dbReference>
<organism evidence="2 3">
    <name type="scientific">Cetraspora pellucida</name>
    <dbReference type="NCBI Taxonomy" id="1433469"/>
    <lineage>
        <taxon>Eukaryota</taxon>
        <taxon>Fungi</taxon>
        <taxon>Fungi incertae sedis</taxon>
        <taxon>Mucoromycota</taxon>
        <taxon>Glomeromycotina</taxon>
        <taxon>Glomeromycetes</taxon>
        <taxon>Diversisporales</taxon>
        <taxon>Gigasporaceae</taxon>
        <taxon>Cetraspora</taxon>
    </lineage>
</organism>
<dbReference type="Pfam" id="PF00704">
    <property type="entry name" value="Glyco_hydro_18"/>
    <property type="match status" value="1"/>
</dbReference>
<dbReference type="PANTHER" id="PTHR11177:SF317">
    <property type="entry name" value="CHITINASE 12-RELATED"/>
    <property type="match status" value="1"/>
</dbReference>
<protein>
    <submittedName>
        <fullName evidence="2">20391_t:CDS:1</fullName>
    </submittedName>
</protein>
<dbReference type="PROSITE" id="PS51910">
    <property type="entry name" value="GH18_2"/>
    <property type="match status" value="1"/>
</dbReference>
<sequence>VGVFSQNCGINQSPLPPQPSTIVGYYPAYKYDLKADDFNISSSITHLNYIAFGPNDLINDTRPNTVFQNQIKKFKELQNYKDKNSNLNYKLILSVLLPVNDDLMKLPPFFNVSTGQYDQNNQDIRNFIEDLISVVRDYFDGIDIDYPNKASCLQAKKFNSDSLKQVFEPFIRDISSQLKQSNSSKILTITGGINPINVDPSVISFVNLQAYRLNVNYNAHSSAGIDVLQNIIDSWNFGNRSQCVLGIEFGGIIEAITVNNPNMDIANQNFEVIHSQNITFQSIAIDENIIDPCGTTSFAHLTWKNFLAPLCYANASKDWSYGFDNKSKQPYIYQQRQNLPGNQTGLPSTYYYYISYEDSQSLYVKLNFVQNYNIGGVAIADITKDSQFINFISGNKSNYQGNLAPLSNINAKIENTEQGCPIHLKTRTIRSVPIRIDKFTLI</sequence>
<dbReference type="GO" id="GO:0005576">
    <property type="term" value="C:extracellular region"/>
    <property type="evidence" value="ECO:0007669"/>
    <property type="project" value="TreeGrafter"/>
</dbReference>
<dbReference type="InterPro" id="IPR011583">
    <property type="entry name" value="Chitinase_II/V-like_cat"/>
</dbReference>
<dbReference type="Gene3D" id="3.20.20.80">
    <property type="entry name" value="Glycosidases"/>
    <property type="match status" value="1"/>
</dbReference>
<name>A0A9N8W1M5_9GLOM</name>
<evidence type="ECO:0000313" key="3">
    <source>
        <dbReference type="Proteomes" id="UP000789759"/>
    </source>
</evidence>
<dbReference type="OrthoDB" id="2426970at2759"/>
<evidence type="ECO:0000259" key="1">
    <source>
        <dbReference type="PROSITE" id="PS51910"/>
    </source>
</evidence>
<gene>
    <name evidence="2" type="ORF">CPELLU_LOCUS1041</name>
</gene>
<dbReference type="InterPro" id="IPR001223">
    <property type="entry name" value="Glyco_hydro18_cat"/>
</dbReference>
<accession>A0A9N8W1M5</accession>
<proteinExistence type="predicted"/>
<dbReference type="GO" id="GO:0004568">
    <property type="term" value="F:chitinase activity"/>
    <property type="evidence" value="ECO:0007669"/>
    <property type="project" value="TreeGrafter"/>
</dbReference>
<dbReference type="EMBL" id="CAJVQA010000350">
    <property type="protein sequence ID" value="CAG8470330.1"/>
    <property type="molecule type" value="Genomic_DNA"/>
</dbReference>
<dbReference type="InterPro" id="IPR050314">
    <property type="entry name" value="Glycosyl_Hydrlase_18"/>
</dbReference>
<dbReference type="Proteomes" id="UP000789759">
    <property type="component" value="Unassembled WGS sequence"/>
</dbReference>
<feature type="non-terminal residue" evidence="2">
    <location>
        <position position="1"/>
    </location>
</feature>
<dbReference type="PANTHER" id="PTHR11177">
    <property type="entry name" value="CHITINASE"/>
    <property type="match status" value="1"/>
</dbReference>
<dbReference type="SMART" id="SM00636">
    <property type="entry name" value="Glyco_18"/>
    <property type="match status" value="1"/>
</dbReference>
<feature type="domain" description="GH18" evidence="1">
    <location>
        <begin position="20"/>
        <end position="399"/>
    </location>
</feature>